<evidence type="ECO:0000256" key="2">
    <source>
        <dbReference type="SAM" id="MobiDB-lite"/>
    </source>
</evidence>
<feature type="compositionally biased region" description="Polar residues" evidence="2">
    <location>
        <begin position="124"/>
        <end position="140"/>
    </location>
</feature>
<feature type="non-terminal residue" evidence="3">
    <location>
        <position position="186"/>
    </location>
</feature>
<dbReference type="InterPro" id="IPR025157">
    <property type="entry name" value="Hemagglutinin_rpt"/>
</dbReference>
<feature type="region of interest" description="Disordered" evidence="2">
    <location>
        <begin position="108"/>
        <end position="140"/>
    </location>
</feature>
<evidence type="ECO:0000256" key="1">
    <source>
        <dbReference type="ARBA" id="ARBA00022656"/>
    </source>
</evidence>
<sequence length="186" mass="19013">MGVNLSYGNQRTAQDILLHSSQDNETLSGKNSSHGGSLGVGIGASGNSAGISISTSVNASKGKENGSSLAHQETTLDSGGVVTLHSGRDTTLTGAQVNGERIAAQVGRNLTLTSEQDSNRYDSKQQSASAGESCTFSTMSPSGSVNLARDKMDSTYRSVQAQTGIFAGQGGFTIDVGKHTQLNGAV</sequence>
<comment type="caution">
    <text evidence="3">The sequence shown here is derived from an EMBL/GenBank/DDBJ whole genome shotgun (WGS) entry which is preliminary data.</text>
</comment>
<name>A0ABS5T9X9_9GAMM</name>
<keyword evidence="1" id="KW-0800">Toxin</keyword>
<accession>A0ABS5T9X9</accession>
<gene>
    <name evidence="3" type="ORF">HGT73_14535</name>
</gene>
<evidence type="ECO:0000313" key="3">
    <source>
        <dbReference type="EMBL" id="MBT0728553.1"/>
    </source>
</evidence>
<evidence type="ECO:0000313" key="4">
    <source>
        <dbReference type="Proteomes" id="UP000786875"/>
    </source>
</evidence>
<organism evidence="3 4">
    <name type="scientific">Rosenbergiella australiborealis</name>
    <dbReference type="NCBI Taxonomy" id="1544696"/>
    <lineage>
        <taxon>Bacteria</taxon>
        <taxon>Pseudomonadati</taxon>
        <taxon>Pseudomonadota</taxon>
        <taxon>Gammaproteobacteria</taxon>
        <taxon>Enterobacterales</taxon>
        <taxon>Erwiniaceae</taxon>
        <taxon>Rosenbergiella</taxon>
    </lineage>
</organism>
<reference evidence="3 4" key="1">
    <citation type="submission" date="2020-04" db="EMBL/GenBank/DDBJ databases">
        <title>Genome sequencing of Rosenbergiella species.</title>
        <authorList>
            <person name="Alvarez-Perez S."/>
            <person name="Lievens B."/>
        </authorList>
    </citation>
    <scope>NUCLEOTIDE SEQUENCE [LARGE SCALE GENOMIC DNA]</scope>
    <source>
        <strain evidence="3 4">CdVSA20.1</strain>
    </source>
</reference>
<dbReference type="Pfam" id="PF13332">
    <property type="entry name" value="Fil_haemagg_2"/>
    <property type="match status" value="1"/>
</dbReference>
<protein>
    <submittedName>
        <fullName evidence="3">Uncharacterized protein</fullName>
    </submittedName>
</protein>
<dbReference type="RefSeq" id="WP_214215971.1">
    <property type="nucleotide sequence ID" value="NZ_JABBFO010000031.1"/>
</dbReference>
<proteinExistence type="predicted"/>
<dbReference type="EMBL" id="JABBFO010000031">
    <property type="protein sequence ID" value="MBT0728553.1"/>
    <property type="molecule type" value="Genomic_DNA"/>
</dbReference>
<dbReference type="Proteomes" id="UP000786875">
    <property type="component" value="Unassembled WGS sequence"/>
</dbReference>
<keyword evidence="4" id="KW-1185">Reference proteome</keyword>